<accession>A0A2K9PUY7</accession>
<reference evidence="1 2" key="1">
    <citation type="submission" date="2018-01" db="EMBL/GenBank/DDBJ databases">
        <title>Complete genome sequence of Flavivirga eckloniae ECD14 isolated from seaweed Ecklonia cava.</title>
        <authorList>
            <person name="Lee J.H."/>
            <person name="Baik K.S."/>
            <person name="Seong C.N."/>
        </authorList>
    </citation>
    <scope>NUCLEOTIDE SEQUENCE [LARGE SCALE GENOMIC DNA]</scope>
    <source>
        <strain evidence="1 2">ECD14</strain>
    </source>
</reference>
<dbReference type="Gene3D" id="1.20.1440.60">
    <property type="entry name" value="23S rRNA-intervening sequence"/>
    <property type="match status" value="1"/>
</dbReference>
<keyword evidence="2" id="KW-1185">Reference proteome</keyword>
<dbReference type="SUPFAM" id="SSF158446">
    <property type="entry name" value="IVS-encoded protein-like"/>
    <property type="match status" value="1"/>
</dbReference>
<dbReference type="PANTHER" id="PTHR38471">
    <property type="entry name" value="FOUR HELIX BUNDLE PROTEIN"/>
    <property type="match status" value="1"/>
</dbReference>
<dbReference type="AlphaFoldDB" id="A0A2K9PUY7"/>
<evidence type="ECO:0000313" key="2">
    <source>
        <dbReference type="Proteomes" id="UP000235826"/>
    </source>
</evidence>
<dbReference type="CDD" id="cd16377">
    <property type="entry name" value="23S_rRNA_IVP_like"/>
    <property type="match status" value="1"/>
</dbReference>
<dbReference type="InterPro" id="IPR012657">
    <property type="entry name" value="23S_rRNA-intervening_sequence"/>
</dbReference>
<dbReference type="EMBL" id="CP025791">
    <property type="protein sequence ID" value="AUP80873.1"/>
    <property type="molecule type" value="Genomic_DNA"/>
</dbReference>
<dbReference type="KEGG" id="fek:C1H87_20040"/>
<evidence type="ECO:0000313" key="1">
    <source>
        <dbReference type="EMBL" id="AUP80873.1"/>
    </source>
</evidence>
<organism evidence="1 2">
    <name type="scientific">Flavivirga eckloniae</name>
    <dbReference type="NCBI Taxonomy" id="1803846"/>
    <lineage>
        <taxon>Bacteria</taxon>
        <taxon>Pseudomonadati</taxon>
        <taxon>Bacteroidota</taxon>
        <taxon>Flavobacteriia</taxon>
        <taxon>Flavobacteriales</taxon>
        <taxon>Flavobacteriaceae</taxon>
        <taxon>Flavivirga</taxon>
    </lineage>
</organism>
<dbReference type="OrthoDB" id="5515766at2"/>
<dbReference type="PANTHER" id="PTHR38471:SF2">
    <property type="entry name" value="FOUR HELIX BUNDLE PROTEIN"/>
    <property type="match status" value="1"/>
</dbReference>
<dbReference type="Pfam" id="PF05635">
    <property type="entry name" value="23S_rRNA_IVP"/>
    <property type="match status" value="1"/>
</dbReference>
<gene>
    <name evidence="1" type="ORF">C1H87_20040</name>
</gene>
<proteinExistence type="predicted"/>
<dbReference type="Proteomes" id="UP000235826">
    <property type="component" value="Chromosome"/>
</dbReference>
<dbReference type="NCBIfam" id="TIGR02436">
    <property type="entry name" value="four helix bundle protein"/>
    <property type="match status" value="1"/>
</dbReference>
<name>A0A2K9PUY7_9FLAO</name>
<dbReference type="InterPro" id="IPR036583">
    <property type="entry name" value="23S_rRNA_IVS_sf"/>
</dbReference>
<sequence>MHIYSFEKLEVWKEAIQLAVNTYKITDLYPNEEKFGLVSQMRRSSVSVSSNIAEGTVRLANKNKAHFMTIAYSSTLELLNQSIISKEFNFISEESYKNIRLEVESITNKINALKNHFLKA</sequence>
<protein>
    <submittedName>
        <fullName evidence="1">Four helix bundle protein</fullName>
    </submittedName>
</protein>
<dbReference type="RefSeq" id="WP_102757518.1">
    <property type="nucleotide sequence ID" value="NZ_CP025791.1"/>
</dbReference>